<reference evidence="4" key="1">
    <citation type="submission" date="2022-10" db="EMBL/GenBank/DDBJ databases">
        <title>Fusarium specimens isolated from Avocado Roots.</title>
        <authorList>
            <person name="Stajich J."/>
            <person name="Roper C."/>
            <person name="Heimlech-Rivalta G."/>
        </authorList>
    </citation>
    <scope>NUCLEOTIDE SEQUENCE</scope>
    <source>
        <strain evidence="4">CF00143</strain>
    </source>
</reference>
<dbReference type="OrthoDB" id="5086500at2759"/>
<dbReference type="Gene3D" id="3.40.50.300">
    <property type="entry name" value="P-loop containing nucleotide triphosphate hydrolases"/>
    <property type="match status" value="1"/>
</dbReference>
<keyword evidence="5" id="KW-1185">Reference proteome</keyword>
<evidence type="ECO:0000256" key="2">
    <source>
        <dbReference type="SAM" id="MobiDB-lite"/>
    </source>
</evidence>
<comment type="caution">
    <text evidence="4">The sequence shown here is derived from an EMBL/GenBank/DDBJ whole genome shotgun (WGS) entry which is preliminary data.</text>
</comment>
<feature type="region of interest" description="Disordered" evidence="2">
    <location>
        <begin position="258"/>
        <end position="297"/>
    </location>
</feature>
<keyword evidence="1" id="KW-0677">Repeat</keyword>
<dbReference type="PANTHER" id="PTHR10039">
    <property type="entry name" value="AMELOGENIN"/>
    <property type="match status" value="1"/>
</dbReference>
<sequence length="1146" mass="129307">MATGFEALGAVSAVFQVISFSAEIIALCKKIYDGKPTANDDLESHATRMSEAISRIEDRCKALQTGQKSTEAEMKLNEIAKSCQLSAQELQTEVRFVTDMQRKGSMIKVFRSVLRASSHRKKIERLELALSRCRQVMETEMLALICSQSDAQKLKQEASFHNLASDVQTLVVQIAQGYIKLEDSMRVEYQATRDTMIRQTADTQEAIKDHITTEVQRKELLQSLRSPEMKKRYNDLMDSSQATFSRVFASYDRITADGTVESEGPSHDGEKAALSRPEKTESGESDQNLGEEPSSLKAENGHIEAVWSRFTEWLKSDNPLFCILGKPGSGKSTLVKFVVDNSKTRSLLTQRSMDVHVLSHFFWKIGLPSQNSVKGLLCSLIHQIFHADQTMLGDAMSRYDLESYRHYDDWSERSLRTLLFHLFKLKNSNICIFIDGLDEICTSDGLSKLTQLVNDIVTIQGIKICVTSRPETLVVKWLAKRSVSRILLEDLTSTEMKTYLRESLRPICLENKVSDQTCDFLIYELVRKAQGVFLWLYLSLRSLKIGIESGDTDSMLIERLEGLPDDLEQLYSDMWKRMNESSPPHRDTAIAYFRYALQKPQRIWACFSVEKMDGMLITQPTVGQIMCAETPALQDAMTKNYSTFDRATIKYECMKTKRAIETRCAGMLEVKPPLTVQGSCLMHDEISLMWSGVVFIHRTAHDFLTDTEAGHAIMQRQSASEIELATKLLKGILAVFCVLHSRTEMCGPLTMVLEQTNQLVEIHGPEGLQEVVSMFPLLERLYRNGIIGTYHHPLPEPHFLGLLARYAGFHAFVTIAIKSPALASSPTDILRDALSLSPAWIFSSHRELVFPSLDLIQQLLTMGASVHTTGFSCRDSYGISLKYVPFVRIDTIFANVIGTGLLSLNLPYRNALLSESSDFSTRFIDCILSMAPTCPELKAPMLVRINVDRQHGAFHFAEILQREALASDSSQDFALVIETRLTLVLSYVLAVLKPLYHGVAISQVEDLIHKLDTPTPKLRFVISSTEHQTTLYERVDCEQSHPEIMDLFFQPDLPAMRPPITEADQDSIWEVNRIWSVIRTLSLTVTDAETAYISLADEELGIRTYPQAKIAPPESWLEYYNSNPEYPFPRILGELKALSTDGSRSL</sequence>
<dbReference type="InterPro" id="IPR027417">
    <property type="entry name" value="P-loop_NTPase"/>
</dbReference>
<dbReference type="PROSITE" id="PS50837">
    <property type="entry name" value="NACHT"/>
    <property type="match status" value="1"/>
</dbReference>
<feature type="domain" description="NACHT" evidence="3">
    <location>
        <begin position="319"/>
        <end position="470"/>
    </location>
</feature>
<evidence type="ECO:0000313" key="4">
    <source>
        <dbReference type="EMBL" id="KAJ4006401.1"/>
    </source>
</evidence>
<evidence type="ECO:0000256" key="1">
    <source>
        <dbReference type="ARBA" id="ARBA00022737"/>
    </source>
</evidence>
<evidence type="ECO:0000259" key="3">
    <source>
        <dbReference type="PROSITE" id="PS50837"/>
    </source>
</evidence>
<name>A0A9W8PGZ7_9HYPO</name>
<gene>
    <name evidence="4" type="ORF">NW766_010488</name>
</gene>
<dbReference type="EMBL" id="JAPDHF010000019">
    <property type="protein sequence ID" value="KAJ4006401.1"/>
    <property type="molecule type" value="Genomic_DNA"/>
</dbReference>
<dbReference type="AlphaFoldDB" id="A0A9W8PGZ7"/>
<dbReference type="InterPro" id="IPR007111">
    <property type="entry name" value="NACHT_NTPase"/>
</dbReference>
<dbReference type="Proteomes" id="UP001152130">
    <property type="component" value="Unassembled WGS sequence"/>
</dbReference>
<proteinExistence type="predicted"/>
<dbReference type="Pfam" id="PF24883">
    <property type="entry name" value="NPHP3_N"/>
    <property type="match status" value="1"/>
</dbReference>
<dbReference type="PANTHER" id="PTHR10039:SF5">
    <property type="entry name" value="NACHT DOMAIN-CONTAINING PROTEIN"/>
    <property type="match status" value="1"/>
</dbReference>
<organism evidence="4 5">
    <name type="scientific">Fusarium irregulare</name>
    <dbReference type="NCBI Taxonomy" id="2494466"/>
    <lineage>
        <taxon>Eukaryota</taxon>
        <taxon>Fungi</taxon>
        <taxon>Dikarya</taxon>
        <taxon>Ascomycota</taxon>
        <taxon>Pezizomycotina</taxon>
        <taxon>Sordariomycetes</taxon>
        <taxon>Hypocreomycetidae</taxon>
        <taxon>Hypocreales</taxon>
        <taxon>Nectriaceae</taxon>
        <taxon>Fusarium</taxon>
        <taxon>Fusarium incarnatum-equiseti species complex</taxon>
    </lineage>
</organism>
<dbReference type="InterPro" id="IPR056693">
    <property type="entry name" value="DUF7791"/>
</dbReference>
<evidence type="ECO:0000313" key="5">
    <source>
        <dbReference type="Proteomes" id="UP001152130"/>
    </source>
</evidence>
<dbReference type="Pfam" id="PF25053">
    <property type="entry name" value="DUF7791"/>
    <property type="match status" value="1"/>
</dbReference>
<protein>
    <recommendedName>
        <fullName evidence="3">NACHT domain-containing protein</fullName>
    </recommendedName>
</protein>
<feature type="compositionally biased region" description="Basic and acidic residues" evidence="2">
    <location>
        <begin position="264"/>
        <end position="282"/>
    </location>
</feature>
<dbReference type="InterPro" id="IPR056884">
    <property type="entry name" value="NPHP3-like_N"/>
</dbReference>
<dbReference type="SUPFAM" id="SSF52540">
    <property type="entry name" value="P-loop containing nucleoside triphosphate hydrolases"/>
    <property type="match status" value="1"/>
</dbReference>
<accession>A0A9W8PGZ7</accession>